<feature type="compositionally biased region" description="Basic residues" evidence="1">
    <location>
        <begin position="493"/>
        <end position="503"/>
    </location>
</feature>
<evidence type="ECO:0000313" key="4">
    <source>
        <dbReference type="Proteomes" id="UP000007799"/>
    </source>
</evidence>
<feature type="transmembrane region" description="Helical" evidence="2">
    <location>
        <begin position="237"/>
        <end position="255"/>
    </location>
</feature>
<gene>
    <name evidence="3" type="ORF">PTSG_08170</name>
</gene>
<accession>F2UI73</accession>
<dbReference type="RefSeq" id="XP_004991194.1">
    <property type="nucleotide sequence ID" value="XM_004991137.1"/>
</dbReference>
<evidence type="ECO:0000256" key="2">
    <source>
        <dbReference type="SAM" id="Phobius"/>
    </source>
</evidence>
<feature type="transmembrane region" description="Helical" evidence="2">
    <location>
        <begin position="161"/>
        <end position="181"/>
    </location>
</feature>
<feature type="compositionally biased region" description="Basic and acidic residues" evidence="1">
    <location>
        <begin position="42"/>
        <end position="58"/>
    </location>
</feature>
<dbReference type="InParanoid" id="F2UI73"/>
<dbReference type="AlphaFoldDB" id="F2UI73"/>
<feature type="transmembrane region" description="Helical" evidence="2">
    <location>
        <begin position="123"/>
        <end position="141"/>
    </location>
</feature>
<organism evidence="4">
    <name type="scientific">Salpingoeca rosetta (strain ATCC 50818 / BSB-021)</name>
    <dbReference type="NCBI Taxonomy" id="946362"/>
    <lineage>
        <taxon>Eukaryota</taxon>
        <taxon>Choanoflagellata</taxon>
        <taxon>Craspedida</taxon>
        <taxon>Salpingoecidae</taxon>
        <taxon>Salpingoeca</taxon>
    </lineage>
</organism>
<feature type="region of interest" description="Disordered" evidence="1">
    <location>
        <begin position="1"/>
        <end position="81"/>
    </location>
</feature>
<evidence type="ECO:0000256" key="1">
    <source>
        <dbReference type="SAM" id="MobiDB-lite"/>
    </source>
</evidence>
<reference evidence="3" key="1">
    <citation type="submission" date="2009-08" db="EMBL/GenBank/DDBJ databases">
        <title>Annotation of Salpingoeca rosetta.</title>
        <authorList>
            <consortium name="The Broad Institute Genome Sequencing Platform"/>
            <person name="Russ C."/>
            <person name="Cuomo C."/>
            <person name="Burger G."/>
            <person name="Gray M.W."/>
            <person name="Holland P.W.H."/>
            <person name="King N."/>
            <person name="Lang F.B.F."/>
            <person name="Roger A.J."/>
            <person name="Ruiz-Trillo I."/>
            <person name="Young S.K."/>
            <person name="Zeng Q."/>
            <person name="Gargeya S."/>
            <person name="Alvarado L."/>
            <person name="Berlin A."/>
            <person name="Chapman S.B."/>
            <person name="Chen Z."/>
            <person name="Freedman E."/>
            <person name="Gellesch M."/>
            <person name="Goldberg J."/>
            <person name="Griggs A."/>
            <person name="Gujja S."/>
            <person name="Heilman E."/>
            <person name="Heiman D."/>
            <person name="Howarth C."/>
            <person name="Mehta T."/>
            <person name="Neiman D."/>
            <person name="Pearson M."/>
            <person name="Roberts A."/>
            <person name="Saif S."/>
            <person name="Shea T."/>
            <person name="Shenoy N."/>
            <person name="Sisk P."/>
            <person name="Stolte C."/>
            <person name="Sykes S."/>
            <person name="White J."/>
            <person name="Yandava C."/>
            <person name="Haas B."/>
            <person name="Nusbaum C."/>
            <person name="Birren B."/>
        </authorList>
    </citation>
    <scope>NUCLEOTIDE SEQUENCE [LARGE SCALE GENOMIC DNA]</scope>
    <source>
        <strain evidence="3">ATCC 50818</strain>
    </source>
</reference>
<dbReference type="EMBL" id="GL832975">
    <property type="protein sequence ID" value="EGD76822.1"/>
    <property type="molecule type" value="Genomic_DNA"/>
</dbReference>
<evidence type="ECO:0000313" key="3">
    <source>
        <dbReference type="EMBL" id="EGD76822.1"/>
    </source>
</evidence>
<dbReference type="Proteomes" id="UP000007799">
    <property type="component" value="Unassembled WGS sequence"/>
</dbReference>
<keyword evidence="4" id="KW-1185">Reference proteome</keyword>
<feature type="compositionally biased region" description="Basic residues" evidence="1">
    <location>
        <begin position="477"/>
        <end position="486"/>
    </location>
</feature>
<feature type="transmembrane region" description="Helical" evidence="2">
    <location>
        <begin position="377"/>
        <end position="400"/>
    </location>
</feature>
<feature type="transmembrane region" description="Helical" evidence="2">
    <location>
        <begin position="302"/>
        <end position="328"/>
    </location>
</feature>
<feature type="compositionally biased region" description="Polar residues" evidence="1">
    <location>
        <begin position="504"/>
        <end position="517"/>
    </location>
</feature>
<proteinExistence type="predicted"/>
<name>F2UI73_SALR5</name>
<feature type="transmembrane region" description="Helical" evidence="2">
    <location>
        <begin position="262"/>
        <end position="282"/>
    </location>
</feature>
<feature type="transmembrane region" description="Helical" evidence="2">
    <location>
        <begin position="340"/>
        <end position="365"/>
    </location>
</feature>
<keyword evidence="2" id="KW-1133">Transmembrane helix</keyword>
<dbReference type="GeneID" id="16071755"/>
<keyword evidence="2" id="KW-0812">Transmembrane</keyword>
<sequence>MTRDEEASAQHEQQQQQPEASTATAAAASSDTRAQQQAQEHQQQEQEQARRGRDEGEPRVTPARTQDGARKPQRTPSSIARARWRQAGTAIQAVNRFKGIPALLPRADMSDRAQFPDTQLHRAVGWSVGAMFAIILISYVATLSYRPFHNANEAAFDFVAVHSLPLLGLVAVILHLAKSFVRAGTALYSRAFNRLPIHLQSAFSKIFVATCADFFVFVWAFDVLWIRDYGRDYDTAWFAQVTPIVLVLYVGLSILDLHQRHNWAWAAVLHHVCLMTAPAMFLDGGLRHRFCSTGPGEENCKAAVLRIFGVQLWGESFDLVLGIAYIIYLTGCRTRTLRDAFSAGLVFFFISKVYAFVHSLVLFIIDFDSFEPFFQAWYIVSIVILVLCQAFEMFGVLVLLGRLDILHDYVANTSEADDVHASEWTPSMWSCAKIAAKAHESAYRTYVSQVQGYKVPLLISVWDDMIIGAEYASRKRAAAQHDRRSRASPSAARRQRSSRRHGQPSHTGSSVLASNHSGDQGGEGEDGEVLEFERSEDGSPITHTMEELLAYLNGTSSHDMFDSVAV</sequence>
<feature type="transmembrane region" description="Helical" evidence="2">
    <location>
        <begin position="202"/>
        <end position="225"/>
    </location>
</feature>
<feature type="compositionally biased region" description="Low complexity" evidence="1">
    <location>
        <begin position="10"/>
        <end position="41"/>
    </location>
</feature>
<keyword evidence="2" id="KW-0472">Membrane</keyword>
<dbReference type="KEGG" id="sre:PTSG_08170"/>
<protein>
    <submittedName>
        <fullName evidence="3">Uncharacterized protein</fullName>
    </submittedName>
</protein>
<feature type="region of interest" description="Disordered" evidence="1">
    <location>
        <begin position="477"/>
        <end position="526"/>
    </location>
</feature>